<proteinExistence type="predicted"/>
<feature type="transmembrane region" description="Helical" evidence="1">
    <location>
        <begin position="23"/>
        <end position="40"/>
    </location>
</feature>
<accession>A0ABY8L7E2</accession>
<dbReference type="RefSeq" id="WP_279652010.1">
    <property type="nucleotide sequence ID" value="NZ_CP122539.1"/>
</dbReference>
<keyword evidence="1" id="KW-1133">Transmembrane helix</keyword>
<name>A0ABY8L7E2_9FLAO</name>
<evidence type="ECO:0000313" key="2">
    <source>
        <dbReference type="EMBL" id="WGH76140.1"/>
    </source>
</evidence>
<reference evidence="2 3" key="1">
    <citation type="submission" date="2023-04" db="EMBL/GenBank/DDBJ databases">
        <title>Tenacibaculum tangerinum sp. nov., isolated from sea tidal flat of South Korea.</title>
        <authorList>
            <person name="Lee S.H."/>
            <person name="Kim J.-J."/>
        </authorList>
    </citation>
    <scope>NUCLEOTIDE SEQUENCE [LARGE SCALE GENOMIC DNA]</scope>
    <source>
        <strain evidence="2 3">GRR-S3-23</strain>
    </source>
</reference>
<keyword evidence="1" id="KW-0472">Membrane</keyword>
<dbReference type="Proteomes" id="UP001232001">
    <property type="component" value="Chromosome"/>
</dbReference>
<evidence type="ECO:0000313" key="3">
    <source>
        <dbReference type="Proteomes" id="UP001232001"/>
    </source>
</evidence>
<sequence length="62" mass="6825">MNNLAINALNGVSGLSISIAENTPIPVIIYAVVLLITEIYKYKKSKIKQCSDDCKKDKNNVN</sequence>
<dbReference type="EMBL" id="CP122539">
    <property type="protein sequence ID" value="WGH76140.1"/>
    <property type="molecule type" value="Genomic_DNA"/>
</dbReference>
<keyword evidence="1" id="KW-0812">Transmembrane</keyword>
<organism evidence="2 3">
    <name type="scientific">Tenacibaculum tangerinum</name>
    <dbReference type="NCBI Taxonomy" id="3038772"/>
    <lineage>
        <taxon>Bacteria</taxon>
        <taxon>Pseudomonadati</taxon>
        <taxon>Bacteroidota</taxon>
        <taxon>Flavobacteriia</taxon>
        <taxon>Flavobacteriales</taxon>
        <taxon>Flavobacteriaceae</taxon>
        <taxon>Tenacibaculum</taxon>
    </lineage>
</organism>
<protein>
    <submittedName>
        <fullName evidence="2">Uncharacterized protein</fullName>
    </submittedName>
</protein>
<keyword evidence="3" id="KW-1185">Reference proteome</keyword>
<evidence type="ECO:0000256" key="1">
    <source>
        <dbReference type="SAM" id="Phobius"/>
    </source>
</evidence>
<gene>
    <name evidence="2" type="ORF">P8625_02940</name>
</gene>